<sequence>MESQSTPSQRYVLLYTFADYVKELSDYCKETSSSTPNSSPDQSDHQSASRHQERASAFGIQNGLLEIMERVYILHVDARETKTLESDSVVDAVDIWNDLDHIREECQQDSAENASLQTACVWALFVWLYLVVHPKGAGDERAQMAVRNGLTASKAVASEESLPFLLIPAFCLGLAALEQEERDSVVELFGKIDGSFVLIDVRIYREIVEEGWQELDSGSDRTWG</sequence>
<dbReference type="EMBL" id="JAPQKH010000007">
    <property type="protein sequence ID" value="KAJ5088727.1"/>
    <property type="molecule type" value="Genomic_DNA"/>
</dbReference>
<reference evidence="2" key="1">
    <citation type="submission" date="2022-11" db="EMBL/GenBank/DDBJ databases">
        <authorList>
            <person name="Petersen C."/>
        </authorList>
    </citation>
    <scope>NUCLEOTIDE SEQUENCE</scope>
    <source>
        <strain evidence="2">IBT 30069</strain>
    </source>
</reference>
<name>A0A9W9K1K8_9EURO</name>
<feature type="compositionally biased region" description="Low complexity" evidence="1">
    <location>
        <begin position="31"/>
        <end position="41"/>
    </location>
</feature>
<proteinExistence type="predicted"/>
<evidence type="ECO:0000256" key="1">
    <source>
        <dbReference type="SAM" id="MobiDB-lite"/>
    </source>
</evidence>
<dbReference type="OrthoDB" id="434972at2759"/>
<feature type="region of interest" description="Disordered" evidence="1">
    <location>
        <begin position="29"/>
        <end position="52"/>
    </location>
</feature>
<keyword evidence="3" id="KW-1185">Reference proteome</keyword>
<dbReference type="AlphaFoldDB" id="A0A9W9K1K8"/>
<evidence type="ECO:0000313" key="2">
    <source>
        <dbReference type="EMBL" id="KAJ5088727.1"/>
    </source>
</evidence>
<dbReference type="Proteomes" id="UP001149165">
    <property type="component" value="Unassembled WGS sequence"/>
</dbReference>
<gene>
    <name evidence="2" type="ORF">N7456_012343</name>
</gene>
<reference evidence="2" key="2">
    <citation type="journal article" date="2023" name="IMA Fungus">
        <title>Comparative genomic study of the Penicillium genus elucidates a diverse pangenome and 15 lateral gene transfer events.</title>
        <authorList>
            <person name="Petersen C."/>
            <person name="Sorensen T."/>
            <person name="Nielsen M.R."/>
            <person name="Sondergaard T.E."/>
            <person name="Sorensen J.L."/>
            <person name="Fitzpatrick D.A."/>
            <person name="Frisvad J.C."/>
            <person name="Nielsen K.L."/>
        </authorList>
    </citation>
    <scope>NUCLEOTIDE SEQUENCE</scope>
    <source>
        <strain evidence="2">IBT 30069</strain>
    </source>
</reference>
<comment type="caution">
    <text evidence="2">The sequence shown here is derived from an EMBL/GenBank/DDBJ whole genome shotgun (WGS) entry which is preliminary data.</text>
</comment>
<organism evidence="2 3">
    <name type="scientific">Penicillium angulare</name>
    <dbReference type="NCBI Taxonomy" id="116970"/>
    <lineage>
        <taxon>Eukaryota</taxon>
        <taxon>Fungi</taxon>
        <taxon>Dikarya</taxon>
        <taxon>Ascomycota</taxon>
        <taxon>Pezizomycotina</taxon>
        <taxon>Eurotiomycetes</taxon>
        <taxon>Eurotiomycetidae</taxon>
        <taxon>Eurotiales</taxon>
        <taxon>Aspergillaceae</taxon>
        <taxon>Penicillium</taxon>
    </lineage>
</organism>
<protein>
    <submittedName>
        <fullName evidence="2">Uncharacterized protein</fullName>
    </submittedName>
</protein>
<accession>A0A9W9K1K8</accession>
<evidence type="ECO:0000313" key="3">
    <source>
        <dbReference type="Proteomes" id="UP001149165"/>
    </source>
</evidence>
<dbReference type="Pfam" id="PF11951">
    <property type="entry name" value="Fungal_trans_2"/>
    <property type="match status" value="1"/>
</dbReference>
<dbReference type="InterPro" id="IPR021858">
    <property type="entry name" value="Fun_TF"/>
</dbReference>